<evidence type="ECO:0000256" key="2">
    <source>
        <dbReference type="ARBA" id="ARBA00022448"/>
    </source>
</evidence>
<keyword evidence="3" id="KW-0633">Potassium transport</keyword>
<dbReference type="InterPro" id="IPR011333">
    <property type="entry name" value="SKP1/BTB/POZ_sf"/>
</dbReference>
<evidence type="ECO:0000256" key="9">
    <source>
        <dbReference type="ARBA" id="ARBA00023065"/>
    </source>
</evidence>
<dbReference type="Gene3D" id="1.10.287.70">
    <property type="match status" value="1"/>
</dbReference>
<dbReference type="SUPFAM" id="SSF81324">
    <property type="entry name" value="Voltage-gated potassium channels"/>
    <property type="match status" value="1"/>
</dbReference>
<feature type="transmembrane region" description="Helical" evidence="13">
    <location>
        <begin position="354"/>
        <end position="375"/>
    </location>
</feature>
<feature type="compositionally biased region" description="Acidic residues" evidence="12">
    <location>
        <begin position="525"/>
        <end position="535"/>
    </location>
</feature>
<protein>
    <submittedName>
        <fullName evidence="16">Potassium voltage-gated channel subfamily C member 1-like</fullName>
    </submittedName>
</protein>
<evidence type="ECO:0000256" key="6">
    <source>
        <dbReference type="ARBA" id="ARBA00022882"/>
    </source>
</evidence>
<evidence type="ECO:0000256" key="8">
    <source>
        <dbReference type="ARBA" id="ARBA00022989"/>
    </source>
</evidence>
<dbReference type="InterPro" id="IPR028325">
    <property type="entry name" value="VG_K_chnl"/>
</dbReference>
<dbReference type="PRINTS" id="PR01491">
    <property type="entry name" value="KVCHANNEL"/>
</dbReference>
<dbReference type="PRINTS" id="PR00169">
    <property type="entry name" value="KCHANNEL"/>
</dbReference>
<accession>A0A6P8HKV6</accession>
<feature type="domain" description="BTB" evidence="14">
    <location>
        <begin position="18"/>
        <end position="121"/>
    </location>
</feature>
<feature type="region of interest" description="Disordered" evidence="12">
    <location>
        <begin position="517"/>
        <end position="555"/>
    </location>
</feature>
<evidence type="ECO:0000256" key="4">
    <source>
        <dbReference type="ARBA" id="ARBA00022692"/>
    </source>
</evidence>
<feature type="transmembrane region" description="Helical" evidence="13">
    <location>
        <begin position="264"/>
        <end position="282"/>
    </location>
</feature>
<evidence type="ECO:0000256" key="11">
    <source>
        <dbReference type="ARBA" id="ARBA00023303"/>
    </source>
</evidence>
<evidence type="ECO:0000256" key="5">
    <source>
        <dbReference type="ARBA" id="ARBA00022826"/>
    </source>
</evidence>
<keyword evidence="7" id="KW-0630">Potassium</keyword>
<name>A0A6P8HKV6_ACTTE</name>
<dbReference type="InterPro" id="IPR003968">
    <property type="entry name" value="K_chnl_volt-dep_Kv"/>
</dbReference>
<dbReference type="GO" id="GO:0051260">
    <property type="term" value="P:protein homooligomerization"/>
    <property type="evidence" value="ECO:0007669"/>
    <property type="project" value="InterPro"/>
</dbReference>
<dbReference type="KEGG" id="aten:116292373"/>
<gene>
    <name evidence="16" type="primary">LOC116292373</name>
</gene>
<keyword evidence="6" id="KW-0851">Voltage-gated channel</keyword>
<dbReference type="InterPro" id="IPR003131">
    <property type="entry name" value="T1-type_BTB"/>
</dbReference>
<dbReference type="Pfam" id="PF00520">
    <property type="entry name" value="Ion_trans"/>
    <property type="match status" value="1"/>
</dbReference>
<proteinExistence type="predicted"/>
<keyword evidence="10 13" id="KW-0472">Membrane</keyword>
<keyword evidence="4 13" id="KW-0812">Transmembrane</keyword>
<dbReference type="GO" id="GO:0008076">
    <property type="term" value="C:voltage-gated potassium channel complex"/>
    <property type="evidence" value="ECO:0007669"/>
    <property type="project" value="InterPro"/>
</dbReference>
<dbReference type="InterPro" id="IPR005821">
    <property type="entry name" value="Ion_trans_dom"/>
</dbReference>
<evidence type="ECO:0000313" key="15">
    <source>
        <dbReference type="Proteomes" id="UP000515163"/>
    </source>
</evidence>
<dbReference type="SMART" id="SM00225">
    <property type="entry name" value="BTB"/>
    <property type="match status" value="1"/>
</dbReference>
<dbReference type="GO" id="GO:0001508">
    <property type="term" value="P:action potential"/>
    <property type="evidence" value="ECO:0007669"/>
    <property type="project" value="TreeGrafter"/>
</dbReference>
<dbReference type="OrthoDB" id="415460at2759"/>
<keyword evidence="2" id="KW-0813">Transport</keyword>
<dbReference type="RefSeq" id="XP_031555538.1">
    <property type="nucleotide sequence ID" value="XM_031699678.1"/>
</dbReference>
<keyword evidence="15" id="KW-1185">Reference proteome</keyword>
<dbReference type="GO" id="GO:0005251">
    <property type="term" value="F:delayed rectifier potassium channel activity"/>
    <property type="evidence" value="ECO:0007669"/>
    <property type="project" value="TreeGrafter"/>
</dbReference>
<feature type="transmembrane region" description="Helical" evidence="13">
    <location>
        <begin position="194"/>
        <end position="218"/>
    </location>
</feature>
<dbReference type="Gene3D" id="3.30.710.10">
    <property type="entry name" value="Potassium Channel Kv1.1, Chain A"/>
    <property type="match status" value="1"/>
</dbReference>
<dbReference type="PRINTS" id="PR01498">
    <property type="entry name" value="SHAWCHANNEL"/>
</dbReference>
<evidence type="ECO:0000313" key="16">
    <source>
        <dbReference type="RefSeq" id="XP_031555538.1"/>
    </source>
</evidence>
<evidence type="ECO:0000256" key="13">
    <source>
        <dbReference type="SAM" id="Phobius"/>
    </source>
</evidence>
<reference evidence="16" key="1">
    <citation type="submission" date="2025-08" db="UniProtKB">
        <authorList>
            <consortium name="RefSeq"/>
        </authorList>
    </citation>
    <scope>IDENTIFICATION</scope>
    <source>
        <tissue evidence="16">Tentacle</tissue>
    </source>
</reference>
<keyword evidence="11" id="KW-0407">Ion channel</keyword>
<dbReference type="SUPFAM" id="SSF54695">
    <property type="entry name" value="POZ domain"/>
    <property type="match status" value="1"/>
</dbReference>
<dbReference type="InParanoid" id="A0A6P8HKV6"/>
<evidence type="ECO:0000256" key="3">
    <source>
        <dbReference type="ARBA" id="ARBA00022538"/>
    </source>
</evidence>
<evidence type="ECO:0000256" key="7">
    <source>
        <dbReference type="ARBA" id="ARBA00022958"/>
    </source>
</evidence>
<feature type="compositionally biased region" description="Basic and acidic residues" evidence="12">
    <location>
        <begin position="544"/>
        <end position="555"/>
    </location>
</feature>
<dbReference type="Gene3D" id="1.20.120.350">
    <property type="entry name" value="Voltage-gated potassium channels. Chain C"/>
    <property type="match status" value="1"/>
</dbReference>
<dbReference type="AlphaFoldDB" id="A0A6P8HKV6"/>
<feature type="transmembrane region" description="Helical" evidence="13">
    <location>
        <begin position="326"/>
        <end position="347"/>
    </location>
</feature>
<dbReference type="InterPro" id="IPR003974">
    <property type="entry name" value="K_chnl_volt-dep_Kv3"/>
</dbReference>
<evidence type="ECO:0000259" key="14">
    <source>
        <dbReference type="SMART" id="SM00225"/>
    </source>
</evidence>
<dbReference type="PANTHER" id="PTHR11537:SF252">
    <property type="entry name" value="POTASSIUM VOLTAGE-GATED CHANNEL PROTEIN SHAW"/>
    <property type="match status" value="1"/>
</dbReference>
<keyword evidence="5" id="KW-0631">Potassium channel</keyword>
<dbReference type="Proteomes" id="UP000515163">
    <property type="component" value="Unplaced"/>
</dbReference>
<feature type="transmembrane region" description="Helical" evidence="13">
    <location>
        <begin position="387"/>
        <end position="413"/>
    </location>
</feature>
<dbReference type="PANTHER" id="PTHR11537">
    <property type="entry name" value="VOLTAGE-GATED POTASSIUM CHANNEL"/>
    <property type="match status" value="1"/>
</dbReference>
<organism evidence="15 16">
    <name type="scientific">Actinia tenebrosa</name>
    <name type="common">Australian red waratah sea anemone</name>
    <dbReference type="NCBI Taxonomy" id="6105"/>
    <lineage>
        <taxon>Eukaryota</taxon>
        <taxon>Metazoa</taxon>
        <taxon>Cnidaria</taxon>
        <taxon>Anthozoa</taxon>
        <taxon>Hexacorallia</taxon>
        <taxon>Actiniaria</taxon>
        <taxon>Actiniidae</taxon>
        <taxon>Actinia</taxon>
    </lineage>
</organism>
<feature type="transmembrane region" description="Helical" evidence="13">
    <location>
        <begin position="230"/>
        <end position="252"/>
    </location>
</feature>
<dbReference type="GeneID" id="116292373"/>
<keyword evidence="8 13" id="KW-1133">Transmembrane helix</keyword>
<dbReference type="FunFam" id="3.30.710.10:FF:000002">
    <property type="entry name" value="Potassium voltage-gated channel subfamily C member 2"/>
    <property type="match status" value="1"/>
</dbReference>
<dbReference type="InterPro" id="IPR027359">
    <property type="entry name" value="Volt_channel_dom_sf"/>
</dbReference>
<dbReference type="FunFam" id="1.20.120.350:FF:000091">
    <property type="entry name" value="Predicted protein"/>
    <property type="match status" value="1"/>
</dbReference>
<dbReference type="FunFam" id="1.10.287.70:FF:000002">
    <property type="entry name" value="Potassium voltage-gated channel subfamily a member"/>
    <property type="match status" value="1"/>
</dbReference>
<dbReference type="Pfam" id="PF02214">
    <property type="entry name" value="BTB_2"/>
    <property type="match status" value="1"/>
</dbReference>
<sequence>MSRSRSKLFDADTNPGELRITLNVGGQKHETYVSTLASVPDTRLTWVAERCLKEPRTLGQRREYFFDRNPNVFTHILNYYRTGKLHCPREVCGPLFEEELIFWGIDEKQIETCCWAKYDEHRDAEEKLRGFTKIKIEEQEDTTDDEDDTADRDILSSGEFYQNTRSISSKSKTKFKILKKRIWRTLDDPYSSKLARIIGFISLLFSVAVVAKFCLSTLEFFKDQSSAHYAGLFIIEAVAVTWFTVDLILRFICCPNKLDFVKDLHNWVDLMAIIPFYLTVLLPHNRTIRNFNVFYVLRLTRTFRPLKFSYVMQVFTQTLKASSRELYFLMFILGILVITYGSVAYFAERDEKDTLFTSIPASFWWAVVTMTTVGYGDMHPRTLSGKLIGSVCAISGVLMIALPVSVVASNFSLYNSYAKVKLKLPARQKRNVVDTALKALQLSTPHQSLCTGNPPENYTRSRYGTSLPGLTEMTILNHSNKRGSIGEDGNNINHLSEKEARPRYARRSAHFSLHLGSIAATPELPENESEAEENDNLMNSENNSLDRFEIQETGT</sequence>
<evidence type="ECO:0000256" key="10">
    <source>
        <dbReference type="ARBA" id="ARBA00023136"/>
    </source>
</evidence>
<evidence type="ECO:0000256" key="1">
    <source>
        <dbReference type="ARBA" id="ARBA00004141"/>
    </source>
</evidence>
<dbReference type="InterPro" id="IPR000210">
    <property type="entry name" value="BTB/POZ_dom"/>
</dbReference>
<comment type="subcellular location">
    <subcellularLocation>
        <location evidence="1">Membrane</location>
        <topology evidence="1">Multi-pass membrane protein</topology>
    </subcellularLocation>
</comment>
<keyword evidence="9" id="KW-0406">Ion transport</keyword>
<evidence type="ECO:0000256" key="12">
    <source>
        <dbReference type="SAM" id="MobiDB-lite"/>
    </source>
</evidence>